<dbReference type="Proteomes" id="UP000721236">
    <property type="component" value="Unassembled WGS sequence"/>
</dbReference>
<evidence type="ECO:0000256" key="3">
    <source>
        <dbReference type="ARBA" id="ARBA00023125"/>
    </source>
</evidence>
<accession>A0ABM8WIY9</accession>
<proteinExistence type="inferred from homology"/>
<dbReference type="InterPro" id="IPR036388">
    <property type="entry name" value="WH-like_DNA-bd_sf"/>
</dbReference>
<dbReference type="InterPro" id="IPR005119">
    <property type="entry name" value="LysR_subst-bd"/>
</dbReference>
<dbReference type="CDD" id="cd08472">
    <property type="entry name" value="PBP2_CrgA_like_3"/>
    <property type="match status" value="1"/>
</dbReference>
<organism evidence="6 7">
    <name type="scientific">Cupriavidus respiraculi</name>
    <dbReference type="NCBI Taxonomy" id="195930"/>
    <lineage>
        <taxon>Bacteria</taxon>
        <taxon>Pseudomonadati</taxon>
        <taxon>Pseudomonadota</taxon>
        <taxon>Betaproteobacteria</taxon>
        <taxon>Burkholderiales</taxon>
        <taxon>Burkholderiaceae</taxon>
        <taxon>Cupriavidus</taxon>
    </lineage>
</organism>
<feature type="domain" description="HTH lysR-type" evidence="5">
    <location>
        <begin position="1"/>
        <end position="59"/>
    </location>
</feature>
<keyword evidence="3" id="KW-0238">DNA-binding</keyword>
<dbReference type="Pfam" id="PF00126">
    <property type="entry name" value="HTH_1"/>
    <property type="match status" value="1"/>
</dbReference>
<evidence type="ECO:0000313" key="6">
    <source>
        <dbReference type="EMBL" id="CAG9167277.1"/>
    </source>
</evidence>
<dbReference type="Gene3D" id="1.10.10.10">
    <property type="entry name" value="Winged helix-like DNA-binding domain superfamily/Winged helix DNA-binding domain"/>
    <property type="match status" value="1"/>
</dbReference>
<evidence type="ECO:0000256" key="2">
    <source>
        <dbReference type="ARBA" id="ARBA00023015"/>
    </source>
</evidence>
<dbReference type="InterPro" id="IPR000847">
    <property type="entry name" value="LysR_HTH_N"/>
</dbReference>
<evidence type="ECO:0000256" key="4">
    <source>
        <dbReference type="ARBA" id="ARBA00023163"/>
    </source>
</evidence>
<dbReference type="InterPro" id="IPR036390">
    <property type="entry name" value="WH_DNA-bd_sf"/>
</dbReference>
<dbReference type="PROSITE" id="PS50931">
    <property type="entry name" value="HTH_LYSR"/>
    <property type="match status" value="1"/>
</dbReference>
<dbReference type="PANTHER" id="PTHR30537">
    <property type="entry name" value="HTH-TYPE TRANSCRIPTIONAL REGULATOR"/>
    <property type="match status" value="1"/>
</dbReference>
<dbReference type="SUPFAM" id="SSF46785">
    <property type="entry name" value="Winged helix' DNA-binding domain"/>
    <property type="match status" value="1"/>
</dbReference>
<comment type="caution">
    <text evidence="6">The sequence shown here is derived from an EMBL/GenBank/DDBJ whole genome shotgun (WGS) entry which is preliminary data.</text>
</comment>
<evidence type="ECO:0000313" key="7">
    <source>
        <dbReference type="Proteomes" id="UP000721236"/>
    </source>
</evidence>
<dbReference type="RefSeq" id="WP_224039687.1">
    <property type="nucleotide sequence ID" value="NZ_CAJZAH010000001.1"/>
</dbReference>
<dbReference type="EMBL" id="CAJZAH010000001">
    <property type="protein sequence ID" value="CAG9167277.1"/>
    <property type="molecule type" value="Genomic_DNA"/>
</dbReference>
<evidence type="ECO:0000256" key="1">
    <source>
        <dbReference type="ARBA" id="ARBA00009437"/>
    </source>
</evidence>
<dbReference type="Gene3D" id="3.40.190.10">
    <property type="entry name" value="Periplasmic binding protein-like II"/>
    <property type="match status" value="2"/>
</dbReference>
<comment type="similarity">
    <text evidence="1">Belongs to the LysR transcriptional regulatory family.</text>
</comment>
<keyword evidence="7" id="KW-1185">Reference proteome</keyword>
<evidence type="ECO:0000259" key="5">
    <source>
        <dbReference type="PROSITE" id="PS50931"/>
    </source>
</evidence>
<gene>
    <name evidence="6" type="primary">dmlR_6</name>
    <name evidence="6" type="ORF">LMG21510_00709</name>
</gene>
<dbReference type="Pfam" id="PF03466">
    <property type="entry name" value="LysR_substrate"/>
    <property type="match status" value="1"/>
</dbReference>
<dbReference type="PANTHER" id="PTHR30537:SF17">
    <property type="entry name" value="LYSR-FAMILY REGULATORY PROTEIN"/>
    <property type="match status" value="1"/>
</dbReference>
<keyword evidence="4" id="KW-0804">Transcription</keyword>
<reference evidence="6 7" key="1">
    <citation type="submission" date="2021-08" db="EMBL/GenBank/DDBJ databases">
        <authorList>
            <person name="Peeters C."/>
        </authorList>
    </citation>
    <scope>NUCLEOTIDE SEQUENCE [LARGE SCALE GENOMIC DNA]</scope>
    <source>
        <strain evidence="6 7">LMG 21510</strain>
    </source>
</reference>
<keyword evidence="2" id="KW-0805">Transcription regulation</keyword>
<sequence>MDQVLALRVFVRIAESGAFGKAADTLNMPRPTVTKLVQDLESHLRVKLFQRSTRKVAVTEEGQAYYHRAVKLLADIDEMDTLFADARGAPRGRLRVDIGSSLANLILLPRLGAFRQQYPQIHLEVGVGDRHVDLIGDAVDCAIRGGELTDTSLVARHIASLDWGTYASADYIARRGTPSHPSALHGDHDVVGYFSSLSGRVMPLLFDRNGEHTEVDLRGRHGVFVNESTAHLTSLVSGLGVGQTFGFMARPWVDSGQLVRVLPEWTRPLHPLHIVFHRSRNQSARLRAFVDWVLELFAPYDCSGAEPE</sequence>
<dbReference type="InterPro" id="IPR058163">
    <property type="entry name" value="LysR-type_TF_proteobact-type"/>
</dbReference>
<dbReference type="SUPFAM" id="SSF53850">
    <property type="entry name" value="Periplasmic binding protein-like II"/>
    <property type="match status" value="1"/>
</dbReference>
<name>A0ABM8WIY9_9BURK</name>
<protein>
    <submittedName>
        <fullName evidence="6">HTH-type transcriptional regulator DmlR</fullName>
    </submittedName>
</protein>